<dbReference type="GO" id="GO:0047134">
    <property type="term" value="F:protein-disulfide reductase [NAD(P)H] activity"/>
    <property type="evidence" value="ECO:0007669"/>
    <property type="project" value="InterPro"/>
</dbReference>
<name>A0A1C7MQG0_GRIFR</name>
<evidence type="ECO:0000259" key="2">
    <source>
        <dbReference type="Pfam" id="PF06110"/>
    </source>
</evidence>
<evidence type="ECO:0000313" key="4">
    <source>
        <dbReference type="Proteomes" id="UP000092993"/>
    </source>
</evidence>
<dbReference type="OrthoDB" id="78947at2759"/>
<dbReference type="Proteomes" id="UP000092993">
    <property type="component" value="Unassembled WGS sequence"/>
</dbReference>
<gene>
    <name evidence="3" type="primary">txndc17</name>
    <name evidence="3" type="ORF">A0H81_01528</name>
</gene>
<dbReference type="GO" id="GO:0005829">
    <property type="term" value="C:cytosol"/>
    <property type="evidence" value="ECO:0007669"/>
    <property type="project" value="TreeGrafter"/>
</dbReference>
<dbReference type="InterPro" id="IPR045108">
    <property type="entry name" value="TXNDC17-like"/>
</dbReference>
<evidence type="ECO:0000256" key="1">
    <source>
        <dbReference type="ARBA" id="ARBA00008987"/>
    </source>
</evidence>
<evidence type="ECO:0000313" key="3">
    <source>
        <dbReference type="EMBL" id="OBZ79111.1"/>
    </source>
</evidence>
<reference evidence="3 4" key="1">
    <citation type="submission" date="2016-03" db="EMBL/GenBank/DDBJ databases">
        <title>Whole genome sequencing of Grifola frondosa 9006-11.</title>
        <authorList>
            <person name="Min B."/>
            <person name="Park H."/>
            <person name="Kim J.-G."/>
            <person name="Cho H."/>
            <person name="Oh Y.-L."/>
            <person name="Kong W.-S."/>
            <person name="Choi I.-G."/>
        </authorList>
    </citation>
    <scope>NUCLEOTIDE SEQUENCE [LARGE SCALE GENOMIC DNA]</scope>
    <source>
        <strain evidence="3 4">9006-11</strain>
    </source>
</reference>
<dbReference type="STRING" id="5627.A0A1C7MQG0"/>
<feature type="domain" description="Thioredoxin" evidence="2">
    <location>
        <begin position="16"/>
        <end position="107"/>
    </location>
</feature>
<dbReference type="Pfam" id="PF06110">
    <property type="entry name" value="TXD17-like_Trx"/>
    <property type="match status" value="1"/>
</dbReference>
<protein>
    <submittedName>
        <fullName evidence="3">Thioredoxin domain-containing protein 17</fullName>
    </submittedName>
</protein>
<keyword evidence="4" id="KW-1185">Reference proteome</keyword>
<accession>A0A1C7MQG0</accession>
<dbReference type="Gene3D" id="3.40.30.10">
    <property type="entry name" value="Glutaredoxin"/>
    <property type="match status" value="1"/>
</dbReference>
<sequence>MPLHETQDPADPTTLKDAKEEYLVFYSSRDETGNLWCPDCVAVDDAIQQAFGPAEAPSALIVYVGQRAAWKSRSNVFRAAPWKVDSVPTIVRVKDGERLVDSEIAHKLAAFVHA</sequence>
<comment type="similarity">
    <text evidence="1">Belongs to the thioredoxin family.</text>
</comment>
<dbReference type="PANTHER" id="PTHR12452:SF0">
    <property type="entry name" value="THIOREDOXIN DOMAIN-CONTAINING PROTEIN 17"/>
    <property type="match status" value="1"/>
</dbReference>
<dbReference type="EMBL" id="LUGG01000001">
    <property type="protein sequence ID" value="OBZ79111.1"/>
    <property type="molecule type" value="Genomic_DNA"/>
</dbReference>
<proteinExistence type="inferred from homology"/>
<dbReference type="InterPro" id="IPR010357">
    <property type="entry name" value="TXNDC17_dom"/>
</dbReference>
<dbReference type="PANTHER" id="PTHR12452">
    <property type="entry name" value="42-9-9 PROTEIN-RELATED"/>
    <property type="match status" value="1"/>
</dbReference>
<dbReference type="SUPFAM" id="SSF52833">
    <property type="entry name" value="Thioredoxin-like"/>
    <property type="match status" value="1"/>
</dbReference>
<organism evidence="3 4">
    <name type="scientific">Grifola frondosa</name>
    <name type="common">Maitake</name>
    <name type="synonym">Polyporus frondosus</name>
    <dbReference type="NCBI Taxonomy" id="5627"/>
    <lineage>
        <taxon>Eukaryota</taxon>
        <taxon>Fungi</taxon>
        <taxon>Dikarya</taxon>
        <taxon>Basidiomycota</taxon>
        <taxon>Agaricomycotina</taxon>
        <taxon>Agaricomycetes</taxon>
        <taxon>Polyporales</taxon>
        <taxon>Grifolaceae</taxon>
        <taxon>Grifola</taxon>
    </lineage>
</organism>
<comment type="caution">
    <text evidence="3">The sequence shown here is derived from an EMBL/GenBank/DDBJ whole genome shotgun (WGS) entry which is preliminary data.</text>
</comment>
<dbReference type="OMA" id="MPLITDF"/>
<dbReference type="AlphaFoldDB" id="A0A1C7MQG0"/>
<dbReference type="InterPro" id="IPR036249">
    <property type="entry name" value="Thioredoxin-like_sf"/>
</dbReference>